<dbReference type="Proteomes" id="UP001199322">
    <property type="component" value="Unassembled WGS sequence"/>
</dbReference>
<accession>A0A9Q3QLL2</accession>
<dbReference type="EMBL" id="QGBI01000004">
    <property type="protein sequence ID" value="MBX3889089.1"/>
    <property type="molecule type" value="Genomic_DNA"/>
</dbReference>
<gene>
    <name evidence="1" type="ORF">DEE74_04340</name>
</gene>
<comment type="caution">
    <text evidence="1">The sequence shown here is derived from an EMBL/GenBank/DDBJ whole genome shotgun (WGS) entry which is preliminary data.</text>
</comment>
<proteinExistence type="predicted"/>
<reference evidence="1" key="1">
    <citation type="submission" date="2018-06" db="EMBL/GenBank/DDBJ databases">
        <authorList>
            <person name="O'Rourke A."/>
        </authorList>
    </citation>
    <scope>NUCLEOTIDE SEQUENCE</scope>
    <source>
        <strain evidence="1">132550021-3</strain>
    </source>
</reference>
<dbReference type="AlphaFoldDB" id="A0A9Q3QLL2"/>
<name>A0A9Q3QLL2_RALPI</name>
<evidence type="ECO:0000313" key="1">
    <source>
        <dbReference type="EMBL" id="MBX3889089.1"/>
    </source>
</evidence>
<protein>
    <submittedName>
        <fullName evidence="1">ArsR family transcriptional regulator</fullName>
    </submittedName>
</protein>
<evidence type="ECO:0000313" key="2">
    <source>
        <dbReference type="Proteomes" id="UP001199322"/>
    </source>
</evidence>
<sequence length="86" mass="9982">MGLDVLAIRPTRRGLARQRLDWTERTHHLAGPLGVQFLRRLCDVGWKLRARDSRAVLVTPRGWQELHQRLGVDEATVRSEAEHRHT</sequence>
<organism evidence="1 2">
    <name type="scientific">Ralstonia pickettii</name>
    <name type="common">Burkholderia pickettii</name>
    <dbReference type="NCBI Taxonomy" id="329"/>
    <lineage>
        <taxon>Bacteria</taxon>
        <taxon>Pseudomonadati</taxon>
        <taxon>Pseudomonadota</taxon>
        <taxon>Betaproteobacteria</taxon>
        <taxon>Burkholderiales</taxon>
        <taxon>Burkholderiaceae</taxon>
        <taxon>Ralstonia</taxon>
    </lineage>
</organism>